<feature type="region of interest" description="Disordered" evidence="1">
    <location>
        <begin position="126"/>
        <end position="179"/>
    </location>
</feature>
<name>A0A1Y1IRN4_KLENI</name>
<evidence type="ECO:0000256" key="1">
    <source>
        <dbReference type="SAM" id="MobiDB-lite"/>
    </source>
</evidence>
<sequence length="179" mass="19357">VTRLSMVGASKMQLGQELHSFKIKSGEPVTMYVGQANDLYGNLVANRSEMKPDELAWTVLVGLPKTFGTVRRIVEALKSAISSVDATLPTLLVHKQGFEESPKAKGRRSDSALAYVAGRIANKETCHGKDESRGKRPQMLPFGSHCPEVQQGREAGTQAGAKKGGDSSFSPMMDNAFFD</sequence>
<reference evidence="2 3" key="1">
    <citation type="journal article" date="2014" name="Nat. Commun.">
        <title>Klebsormidium flaccidum genome reveals primary factors for plant terrestrial adaptation.</title>
        <authorList>
            <person name="Hori K."/>
            <person name="Maruyama F."/>
            <person name="Fujisawa T."/>
            <person name="Togashi T."/>
            <person name="Yamamoto N."/>
            <person name="Seo M."/>
            <person name="Sato S."/>
            <person name="Yamada T."/>
            <person name="Mori H."/>
            <person name="Tajima N."/>
            <person name="Moriyama T."/>
            <person name="Ikeuchi M."/>
            <person name="Watanabe M."/>
            <person name="Wada H."/>
            <person name="Kobayashi K."/>
            <person name="Saito M."/>
            <person name="Masuda T."/>
            <person name="Sasaki-Sekimoto Y."/>
            <person name="Mashiguchi K."/>
            <person name="Awai K."/>
            <person name="Shimojima M."/>
            <person name="Masuda S."/>
            <person name="Iwai M."/>
            <person name="Nobusawa T."/>
            <person name="Narise T."/>
            <person name="Kondo S."/>
            <person name="Saito H."/>
            <person name="Sato R."/>
            <person name="Murakawa M."/>
            <person name="Ihara Y."/>
            <person name="Oshima-Yamada Y."/>
            <person name="Ohtaka K."/>
            <person name="Satoh M."/>
            <person name="Sonobe K."/>
            <person name="Ishii M."/>
            <person name="Ohtani R."/>
            <person name="Kanamori-Sato M."/>
            <person name="Honoki R."/>
            <person name="Miyazaki D."/>
            <person name="Mochizuki H."/>
            <person name="Umetsu J."/>
            <person name="Higashi K."/>
            <person name="Shibata D."/>
            <person name="Kamiya Y."/>
            <person name="Sato N."/>
            <person name="Nakamura Y."/>
            <person name="Tabata S."/>
            <person name="Ida S."/>
            <person name="Kurokawa K."/>
            <person name="Ohta H."/>
        </authorList>
    </citation>
    <scope>NUCLEOTIDE SEQUENCE [LARGE SCALE GENOMIC DNA]</scope>
    <source>
        <strain evidence="2 3">NIES-2285</strain>
    </source>
</reference>
<evidence type="ECO:0000313" key="2">
    <source>
        <dbReference type="EMBL" id="GAQ92169.1"/>
    </source>
</evidence>
<feature type="non-terminal residue" evidence="2">
    <location>
        <position position="1"/>
    </location>
</feature>
<evidence type="ECO:0000313" key="3">
    <source>
        <dbReference type="Proteomes" id="UP000054558"/>
    </source>
</evidence>
<dbReference type="EMBL" id="DF237886">
    <property type="protein sequence ID" value="GAQ92169.1"/>
    <property type="molecule type" value="Genomic_DNA"/>
</dbReference>
<organism evidence="2 3">
    <name type="scientific">Klebsormidium nitens</name>
    <name type="common">Green alga</name>
    <name type="synonym">Ulothrix nitens</name>
    <dbReference type="NCBI Taxonomy" id="105231"/>
    <lineage>
        <taxon>Eukaryota</taxon>
        <taxon>Viridiplantae</taxon>
        <taxon>Streptophyta</taxon>
        <taxon>Klebsormidiophyceae</taxon>
        <taxon>Klebsormidiales</taxon>
        <taxon>Klebsormidiaceae</taxon>
        <taxon>Klebsormidium</taxon>
    </lineage>
</organism>
<dbReference type="OrthoDB" id="8036051at2759"/>
<proteinExistence type="predicted"/>
<dbReference type="Proteomes" id="UP000054558">
    <property type="component" value="Unassembled WGS sequence"/>
</dbReference>
<accession>A0A1Y1IRN4</accession>
<protein>
    <submittedName>
        <fullName evidence="2">Uncharacterized protein</fullName>
    </submittedName>
</protein>
<keyword evidence="3" id="KW-1185">Reference proteome</keyword>
<dbReference type="OMA" id="IANKETC"/>
<gene>
    <name evidence="2" type="ORF">KFL_009370010</name>
</gene>
<dbReference type="AlphaFoldDB" id="A0A1Y1IRN4"/>